<accession>A0ABR4AUI4</accession>
<dbReference type="InterPro" id="IPR003959">
    <property type="entry name" value="ATPase_AAA_core"/>
</dbReference>
<dbReference type="InterPro" id="IPR014851">
    <property type="entry name" value="BCS1_N"/>
</dbReference>
<evidence type="ECO:0000256" key="1">
    <source>
        <dbReference type="ARBA" id="ARBA00004434"/>
    </source>
</evidence>
<keyword evidence="8" id="KW-1133">Transmembrane helix</keyword>
<dbReference type="SUPFAM" id="SSF52540">
    <property type="entry name" value="P-loop containing nucleoside triphosphate hydrolases"/>
    <property type="match status" value="1"/>
</dbReference>
<dbReference type="PROSITE" id="PS00674">
    <property type="entry name" value="AAA"/>
    <property type="match status" value="1"/>
</dbReference>
<evidence type="ECO:0000256" key="9">
    <source>
        <dbReference type="ARBA" id="ARBA00023128"/>
    </source>
</evidence>
<dbReference type="InterPro" id="IPR003593">
    <property type="entry name" value="AAA+_ATPase"/>
</dbReference>
<dbReference type="InterPro" id="IPR003960">
    <property type="entry name" value="ATPase_AAA_CS"/>
</dbReference>
<evidence type="ECO:0000256" key="11">
    <source>
        <dbReference type="ARBA" id="ARBA00048778"/>
    </source>
</evidence>
<gene>
    <name evidence="15" type="ORF">ABVK25_010783</name>
</gene>
<comment type="subcellular location">
    <subcellularLocation>
        <location evidence="1">Mitochondrion inner membrane</location>
        <topology evidence="1">Single-pass membrane protein</topology>
    </subcellularLocation>
</comment>
<dbReference type="Gene3D" id="3.40.50.300">
    <property type="entry name" value="P-loop containing nucleotide triphosphate hydrolases"/>
    <property type="match status" value="1"/>
</dbReference>
<dbReference type="Pfam" id="PF25426">
    <property type="entry name" value="AAA_lid_BCS1"/>
    <property type="match status" value="1"/>
</dbReference>
<evidence type="ECO:0000256" key="7">
    <source>
        <dbReference type="ARBA" id="ARBA00022840"/>
    </source>
</evidence>
<keyword evidence="6" id="KW-0378">Hydrolase</keyword>
<dbReference type="SMART" id="SM00382">
    <property type="entry name" value="AAA"/>
    <property type="match status" value="1"/>
</dbReference>
<comment type="caution">
    <text evidence="15">The sequence shown here is derived from an EMBL/GenBank/DDBJ whole genome shotgun (WGS) entry which is preliminary data.</text>
</comment>
<dbReference type="Proteomes" id="UP001590951">
    <property type="component" value="Unassembled WGS sequence"/>
</dbReference>
<evidence type="ECO:0000256" key="2">
    <source>
        <dbReference type="ARBA" id="ARBA00007448"/>
    </source>
</evidence>
<keyword evidence="9" id="KW-0496">Mitochondrion</keyword>
<protein>
    <recommendedName>
        <fullName evidence="17">Mitochondrial chaperone BCS1</fullName>
    </recommendedName>
</protein>
<evidence type="ECO:0000313" key="15">
    <source>
        <dbReference type="EMBL" id="KAL2048930.1"/>
    </source>
</evidence>
<dbReference type="InterPro" id="IPR027417">
    <property type="entry name" value="P-loop_NTPase"/>
</dbReference>
<evidence type="ECO:0000256" key="10">
    <source>
        <dbReference type="ARBA" id="ARBA00023136"/>
    </source>
</evidence>
<evidence type="ECO:0000256" key="4">
    <source>
        <dbReference type="ARBA" id="ARBA00022741"/>
    </source>
</evidence>
<dbReference type="PANTHER" id="PTHR23070">
    <property type="entry name" value="BCS1 AAA-TYPE ATPASE"/>
    <property type="match status" value="1"/>
</dbReference>
<evidence type="ECO:0000256" key="3">
    <source>
        <dbReference type="ARBA" id="ARBA00022692"/>
    </source>
</evidence>
<keyword evidence="7 12" id="KW-0067">ATP-binding</keyword>
<proteinExistence type="inferred from homology"/>
<dbReference type="InterPro" id="IPR057495">
    <property type="entry name" value="AAA_lid_BCS1"/>
</dbReference>
<comment type="catalytic activity">
    <reaction evidence="11">
        <text>ATP + H2O = ADP + phosphate + H(+)</text>
        <dbReference type="Rhea" id="RHEA:13065"/>
        <dbReference type="ChEBI" id="CHEBI:15377"/>
        <dbReference type="ChEBI" id="CHEBI:15378"/>
        <dbReference type="ChEBI" id="CHEBI:30616"/>
        <dbReference type="ChEBI" id="CHEBI:43474"/>
        <dbReference type="ChEBI" id="CHEBI:456216"/>
    </reaction>
    <physiologicalReaction direction="left-to-right" evidence="11">
        <dbReference type="Rhea" id="RHEA:13066"/>
    </physiologicalReaction>
</comment>
<dbReference type="EMBL" id="JBHFEH010000075">
    <property type="protein sequence ID" value="KAL2048930.1"/>
    <property type="molecule type" value="Genomic_DNA"/>
</dbReference>
<keyword evidence="10" id="KW-0472">Membrane</keyword>
<comment type="similarity">
    <text evidence="2">Belongs to the AAA ATPase family. BCS1 subfamily.</text>
</comment>
<feature type="domain" description="AAA+ ATPase" evidence="13">
    <location>
        <begin position="291"/>
        <end position="448"/>
    </location>
</feature>
<keyword evidence="16" id="KW-1185">Reference proteome</keyword>
<dbReference type="SMART" id="SM01024">
    <property type="entry name" value="BCS1_N"/>
    <property type="match status" value="1"/>
</dbReference>
<reference evidence="15 16" key="1">
    <citation type="submission" date="2024-09" db="EMBL/GenBank/DDBJ databases">
        <title>Rethinking Asexuality: The Enigmatic Case of Functional Sexual Genes in Lepraria (Stereocaulaceae).</title>
        <authorList>
            <person name="Doellman M."/>
            <person name="Sun Y."/>
            <person name="Barcenas-Pena A."/>
            <person name="Lumbsch H.T."/>
            <person name="Grewe F."/>
        </authorList>
    </citation>
    <scope>NUCLEOTIDE SEQUENCE [LARGE SCALE GENOMIC DNA]</scope>
    <source>
        <strain evidence="15 16">Grewe 0041</strain>
    </source>
</reference>
<sequence>MDFHDVFSAVKPAESPDSKATTNITQIPANIVGALVPGYSTIAKPLSEYLGLDISLLVSGSLLIFGLITTGTFWKKASVHFETLFTSIVIINSDDDIYNHVMEWLVEQPISKNSRSLMARTTRGQTYDLENWCYEKHELNSGHLLNFRNAKVAPSFQPYFGNHIFRHRGRYFVFSREFRHQTSVFGSLLSQDEIIKLRCYGWSTRPIKDLIRECGDHYSDTRKSCTDVRRPAHVEIRNKGRALWGKKTTSLSRPIGTVVLDHKCKEDLLRDINNYLHPDTSKWYANHGIPYRRGYLFHGPPGTGKSSLAWAIAGVFGLEIYLISLAQGMLSDDDLHLMFTDLPRRCIVLLEDIDSAGLAKRQKGDKIHDLGSEDAVAEIGSETTETLNQEHRTTSRVITLSGLLNAIDGVASHEGRILIMTSNFPDRLDEALIRPGRIDVQVAFKNATRPQIHEIFVRMYSPDISTKPASNIRQAVHKLDCHSTGDSTPSDKATSEINKEETPAILPQSIPAASSAAPKLEEIATEFANLFDEETFTPAEIQGFLLTKKEDPVEALKEGPAWKDQVLKTRRLQ</sequence>
<evidence type="ECO:0000256" key="8">
    <source>
        <dbReference type="ARBA" id="ARBA00022989"/>
    </source>
</evidence>
<evidence type="ECO:0008006" key="17">
    <source>
        <dbReference type="Google" id="ProtNLM"/>
    </source>
</evidence>
<feature type="domain" description="BCS1 N-terminal" evidence="14">
    <location>
        <begin position="65"/>
        <end position="258"/>
    </location>
</feature>
<dbReference type="Pfam" id="PF08740">
    <property type="entry name" value="BCS1_N"/>
    <property type="match status" value="1"/>
</dbReference>
<evidence type="ECO:0000313" key="16">
    <source>
        <dbReference type="Proteomes" id="UP001590951"/>
    </source>
</evidence>
<evidence type="ECO:0000256" key="12">
    <source>
        <dbReference type="RuleBase" id="RU003651"/>
    </source>
</evidence>
<evidence type="ECO:0000259" key="13">
    <source>
        <dbReference type="SMART" id="SM00382"/>
    </source>
</evidence>
<keyword evidence="5" id="KW-0999">Mitochondrion inner membrane</keyword>
<name>A0ABR4AUI4_9LECA</name>
<evidence type="ECO:0000256" key="6">
    <source>
        <dbReference type="ARBA" id="ARBA00022801"/>
    </source>
</evidence>
<evidence type="ECO:0000259" key="14">
    <source>
        <dbReference type="SMART" id="SM01024"/>
    </source>
</evidence>
<keyword evidence="4 12" id="KW-0547">Nucleotide-binding</keyword>
<organism evidence="15 16">
    <name type="scientific">Lepraria finkii</name>
    <dbReference type="NCBI Taxonomy" id="1340010"/>
    <lineage>
        <taxon>Eukaryota</taxon>
        <taxon>Fungi</taxon>
        <taxon>Dikarya</taxon>
        <taxon>Ascomycota</taxon>
        <taxon>Pezizomycotina</taxon>
        <taxon>Lecanoromycetes</taxon>
        <taxon>OSLEUM clade</taxon>
        <taxon>Lecanoromycetidae</taxon>
        <taxon>Lecanorales</taxon>
        <taxon>Lecanorineae</taxon>
        <taxon>Stereocaulaceae</taxon>
        <taxon>Lepraria</taxon>
    </lineage>
</organism>
<dbReference type="InterPro" id="IPR050747">
    <property type="entry name" value="Mitochondrial_chaperone_BCS1"/>
</dbReference>
<keyword evidence="3" id="KW-0812">Transmembrane</keyword>
<dbReference type="Pfam" id="PF00004">
    <property type="entry name" value="AAA"/>
    <property type="match status" value="1"/>
</dbReference>
<evidence type="ECO:0000256" key="5">
    <source>
        <dbReference type="ARBA" id="ARBA00022792"/>
    </source>
</evidence>